<name>A0ABS6VP13_9GAMM</name>
<evidence type="ECO:0000256" key="2">
    <source>
        <dbReference type="ARBA" id="ARBA00022801"/>
    </source>
</evidence>
<accession>A0ABS6VP13</accession>
<dbReference type="EMBL" id="JAHWDQ010000001">
    <property type="protein sequence ID" value="MBW2939996.1"/>
    <property type="molecule type" value="Genomic_DNA"/>
</dbReference>
<dbReference type="PANTHER" id="PTHR31793:SF27">
    <property type="entry name" value="NOVEL THIOESTERASE SUPERFAMILY DOMAIN AND SAPOSIN A-TYPE DOMAIN CONTAINING PROTEIN (0610012H03RIK)"/>
    <property type="match status" value="1"/>
</dbReference>
<proteinExistence type="inferred from homology"/>
<protein>
    <submittedName>
        <fullName evidence="3">Acyl-CoA thioesterase</fullName>
    </submittedName>
</protein>
<keyword evidence="2" id="KW-0378">Hydrolase</keyword>
<comment type="similarity">
    <text evidence="1">Belongs to the 4-hydroxybenzoyl-CoA thioesterase family.</text>
</comment>
<dbReference type="PANTHER" id="PTHR31793">
    <property type="entry name" value="4-HYDROXYBENZOYL-COA THIOESTERASE FAMILY MEMBER"/>
    <property type="match status" value="1"/>
</dbReference>
<dbReference type="Proteomes" id="UP001166291">
    <property type="component" value="Unassembled WGS sequence"/>
</dbReference>
<evidence type="ECO:0000313" key="3">
    <source>
        <dbReference type="EMBL" id="MBW2939996.1"/>
    </source>
</evidence>
<sequence>MHRQHYRWFLPISTRWMDNDVYGHVNNVNYYSYFDTVANTYLIDHCGLNIKLGSVIGYIVHSECFYKHALAFPQQLEGALRVNRIGSSSVQYGIAIFSAGAQQASAYGTFTHVFVDRQTERPVEIQGELRAGLDHLLHAT</sequence>
<organism evidence="3 4">
    <name type="scientific">Zhongshania aquimaris</name>
    <dbReference type="NCBI Taxonomy" id="2857107"/>
    <lineage>
        <taxon>Bacteria</taxon>
        <taxon>Pseudomonadati</taxon>
        <taxon>Pseudomonadota</taxon>
        <taxon>Gammaproteobacteria</taxon>
        <taxon>Cellvibrionales</taxon>
        <taxon>Spongiibacteraceae</taxon>
        <taxon>Zhongshania</taxon>
    </lineage>
</organism>
<evidence type="ECO:0000313" key="4">
    <source>
        <dbReference type="Proteomes" id="UP001166291"/>
    </source>
</evidence>
<reference evidence="3" key="1">
    <citation type="submission" date="2021-07" db="EMBL/GenBank/DDBJ databases">
        <title>Zhongshania sp. CAU 1632 isolated from seawater.</title>
        <authorList>
            <person name="Kim W."/>
        </authorList>
    </citation>
    <scope>NUCLEOTIDE SEQUENCE</scope>
    <source>
        <strain evidence="3">CAU 1632</strain>
    </source>
</reference>
<dbReference type="InterPro" id="IPR050563">
    <property type="entry name" value="4-hydroxybenzoyl-CoA_TE"/>
</dbReference>
<evidence type="ECO:0000256" key="1">
    <source>
        <dbReference type="ARBA" id="ARBA00005953"/>
    </source>
</evidence>
<keyword evidence="4" id="KW-1185">Reference proteome</keyword>
<dbReference type="Pfam" id="PF13279">
    <property type="entry name" value="4HBT_2"/>
    <property type="match status" value="1"/>
</dbReference>
<comment type="caution">
    <text evidence="3">The sequence shown here is derived from an EMBL/GenBank/DDBJ whole genome shotgun (WGS) entry which is preliminary data.</text>
</comment>
<dbReference type="CDD" id="cd00586">
    <property type="entry name" value="4HBT"/>
    <property type="match status" value="1"/>
</dbReference>
<gene>
    <name evidence="3" type="ORF">KXJ70_04380</name>
</gene>